<dbReference type="InterPro" id="IPR011993">
    <property type="entry name" value="PH-like_dom_sf"/>
</dbReference>
<dbReference type="GO" id="GO:0005737">
    <property type="term" value="C:cytoplasm"/>
    <property type="evidence" value="ECO:0007669"/>
    <property type="project" value="TreeGrafter"/>
</dbReference>
<feature type="binding site" evidence="9">
    <location>
        <begin position="838"/>
        <end position="844"/>
    </location>
    <ligand>
        <name>substrate</name>
    </ligand>
</feature>
<dbReference type="Pfam" id="PF09380">
    <property type="entry name" value="FERM_C"/>
    <property type="match status" value="1"/>
</dbReference>
<evidence type="ECO:0000256" key="10">
    <source>
        <dbReference type="SAM" id="MobiDB-lite"/>
    </source>
</evidence>
<evidence type="ECO:0000256" key="5">
    <source>
        <dbReference type="ARBA" id="ARBA00022912"/>
    </source>
</evidence>
<dbReference type="PANTHER" id="PTHR45706">
    <property type="entry name" value="TYROSINE-PROTEIN PHOSPHATASE"/>
    <property type="match status" value="1"/>
</dbReference>
<dbReference type="InterPro" id="IPR019749">
    <property type="entry name" value="Band_41_domain"/>
</dbReference>
<dbReference type="InterPro" id="IPR003595">
    <property type="entry name" value="Tyr_Pase_cat"/>
</dbReference>
<evidence type="ECO:0000256" key="4">
    <source>
        <dbReference type="ARBA" id="ARBA00022801"/>
    </source>
</evidence>
<dbReference type="GO" id="GO:0009898">
    <property type="term" value="C:cytoplasmic side of plasma membrane"/>
    <property type="evidence" value="ECO:0007669"/>
    <property type="project" value="TreeGrafter"/>
</dbReference>
<dbReference type="InterPro" id="IPR018979">
    <property type="entry name" value="FERM_N"/>
</dbReference>
<dbReference type="PRINTS" id="PR00700">
    <property type="entry name" value="PRTYPHPHTASE"/>
</dbReference>
<dbReference type="SUPFAM" id="SSF50729">
    <property type="entry name" value="PH domain-like"/>
    <property type="match status" value="1"/>
</dbReference>
<evidence type="ECO:0000259" key="11">
    <source>
        <dbReference type="PROSITE" id="PS50055"/>
    </source>
</evidence>
<keyword evidence="16" id="KW-1185">Reference proteome</keyword>
<dbReference type="SMART" id="SM01196">
    <property type="entry name" value="FERM_C"/>
    <property type="match status" value="1"/>
</dbReference>
<feature type="binding site" evidence="9">
    <location>
        <position position="882"/>
    </location>
    <ligand>
        <name>substrate</name>
    </ligand>
</feature>
<dbReference type="SUPFAM" id="SSF47031">
    <property type="entry name" value="Second domain of FERM"/>
    <property type="match status" value="1"/>
</dbReference>
<dbReference type="InterPro" id="IPR036034">
    <property type="entry name" value="PDZ_sf"/>
</dbReference>
<dbReference type="PROSITE" id="PS00661">
    <property type="entry name" value="FERM_2"/>
    <property type="match status" value="1"/>
</dbReference>
<comment type="subcellular location">
    <subcellularLocation>
        <location evidence="1 7">Cytoplasm</location>
        <location evidence="1 7">Cytoskeleton</location>
    </subcellularLocation>
</comment>
<dbReference type="Pfam" id="PF00373">
    <property type="entry name" value="FERM_M"/>
    <property type="match status" value="1"/>
</dbReference>
<evidence type="ECO:0000313" key="15">
    <source>
        <dbReference type="Ensembl" id="ENSELUP00000093988.1"/>
    </source>
</evidence>
<dbReference type="InterPro" id="IPR014352">
    <property type="entry name" value="FERM/acyl-CoA-bd_prot_sf"/>
</dbReference>
<keyword evidence="5 7" id="KW-0904">Protein phosphatase</keyword>
<dbReference type="SMART" id="SM00404">
    <property type="entry name" value="PTPc_motif"/>
    <property type="match status" value="1"/>
</dbReference>
<evidence type="ECO:0000259" key="14">
    <source>
        <dbReference type="PROSITE" id="PS50106"/>
    </source>
</evidence>
<dbReference type="FunFam" id="3.10.20.90:FF:000104">
    <property type="entry name" value="Tyrosine-protein phosphatase non-receptor type"/>
    <property type="match status" value="1"/>
</dbReference>
<dbReference type="PROSITE" id="PS50056">
    <property type="entry name" value="TYR_PHOSPHATASE_2"/>
    <property type="match status" value="1"/>
</dbReference>
<dbReference type="PRINTS" id="PR00935">
    <property type="entry name" value="BAND41"/>
</dbReference>
<keyword evidence="3 7" id="KW-0963">Cytoplasm</keyword>
<dbReference type="InterPro" id="IPR014847">
    <property type="entry name" value="FA"/>
</dbReference>
<dbReference type="AlphaFoldDB" id="A0AAY5KXV5"/>
<reference evidence="15" key="3">
    <citation type="submission" date="2025-09" db="UniProtKB">
        <authorList>
            <consortium name="Ensembl"/>
        </authorList>
    </citation>
    <scope>IDENTIFICATION</scope>
</reference>
<dbReference type="InterPro" id="IPR041783">
    <property type="entry name" value="PTPN3/4_FERM_C"/>
</dbReference>
<dbReference type="Gene3D" id="2.30.42.10">
    <property type="match status" value="1"/>
</dbReference>
<dbReference type="Pfam" id="PF00102">
    <property type="entry name" value="Y_phosphatase"/>
    <property type="match status" value="1"/>
</dbReference>
<feature type="region of interest" description="Disordered" evidence="10">
    <location>
        <begin position="379"/>
        <end position="416"/>
    </location>
</feature>
<dbReference type="SUPFAM" id="SSF52799">
    <property type="entry name" value="(Phosphotyrosine protein) phosphatases II"/>
    <property type="match status" value="1"/>
</dbReference>
<dbReference type="SMART" id="SM01195">
    <property type="entry name" value="FA"/>
    <property type="match status" value="1"/>
</dbReference>
<keyword evidence="6 7" id="KW-0206">Cytoskeleton</keyword>
<dbReference type="GO" id="GO:0005856">
    <property type="term" value="C:cytoskeleton"/>
    <property type="evidence" value="ECO:0007669"/>
    <property type="project" value="UniProtKB-SubCell"/>
</dbReference>
<dbReference type="SMART" id="SM00295">
    <property type="entry name" value="B41"/>
    <property type="match status" value="1"/>
</dbReference>
<evidence type="ECO:0000259" key="12">
    <source>
        <dbReference type="PROSITE" id="PS50056"/>
    </source>
</evidence>
<dbReference type="Proteomes" id="UP000265140">
    <property type="component" value="Chromosome 16"/>
</dbReference>
<dbReference type="Ensembl" id="ENSELUT00000107050.1">
    <property type="protein sequence ID" value="ENSELUP00000093988.1"/>
    <property type="gene ID" value="ENSELUG00000005149.3"/>
</dbReference>
<feature type="domain" description="Tyrosine specific protein phosphatases" evidence="12">
    <location>
        <begin position="814"/>
        <end position="888"/>
    </location>
</feature>
<dbReference type="Pfam" id="PF08736">
    <property type="entry name" value="FA"/>
    <property type="match status" value="1"/>
</dbReference>
<evidence type="ECO:0000259" key="13">
    <source>
        <dbReference type="PROSITE" id="PS50057"/>
    </source>
</evidence>
<dbReference type="InterPro" id="IPR029021">
    <property type="entry name" value="Prot-tyrosine_phosphatase-like"/>
</dbReference>
<dbReference type="InterPro" id="IPR035963">
    <property type="entry name" value="FERM_2"/>
</dbReference>
<dbReference type="Gene3D" id="3.90.190.10">
    <property type="entry name" value="Protein tyrosine phosphatase superfamily"/>
    <property type="match status" value="1"/>
</dbReference>
<dbReference type="PROSITE" id="PS00383">
    <property type="entry name" value="TYR_PHOSPHATASE_1"/>
    <property type="match status" value="1"/>
</dbReference>
<feature type="compositionally biased region" description="Low complexity" evidence="10">
    <location>
        <begin position="945"/>
        <end position="965"/>
    </location>
</feature>
<dbReference type="FunFam" id="2.30.29.30:FF:000002">
    <property type="entry name" value="Band 4.1-like protein 5 isoform 1"/>
    <property type="match status" value="1"/>
</dbReference>
<feature type="domain" description="Tyrosine-protein phosphatase" evidence="11">
    <location>
        <begin position="641"/>
        <end position="897"/>
    </location>
</feature>
<dbReference type="InterPro" id="IPR019747">
    <property type="entry name" value="FERM_CS"/>
</dbReference>
<dbReference type="GeneTree" id="ENSGT00940000157211"/>
<feature type="region of interest" description="Disordered" evidence="10">
    <location>
        <begin position="914"/>
        <end position="965"/>
    </location>
</feature>
<dbReference type="InterPro" id="IPR012151">
    <property type="entry name" value="Tyr_Pase_non-rcpt_typ-3/4"/>
</dbReference>
<comment type="catalytic activity">
    <reaction evidence="7">
        <text>O-phospho-L-tyrosyl-[protein] + H2O = L-tyrosyl-[protein] + phosphate</text>
        <dbReference type="Rhea" id="RHEA:10684"/>
        <dbReference type="Rhea" id="RHEA-COMP:10136"/>
        <dbReference type="Rhea" id="RHEA-COMP:20101"/>
        <dbReference type="ChEBI" id="CHEBI:15377"/>
        <dbReference type="ChEBI" id="CHEBI:43474"/>
        <dbReference type="ChEBI" id="CHEBI:46858"/>
        <dbReference type="ChEBI" id="CHEBI:61978"/>
        <dbReference type="EC" id="3.1.3.48"/>
    </reaction>
</comment>
<dbReference type="Gene3D" id="3.10.20.90">
    <property type="entry name" value="Phosphatidylinositol 3-kinase Catalytic Subunit, Chain A, domain 1"/>
    <property type="match status" value="1"/>
</dbReference>
<organism evidence="15 16">
    <name type="scientific">Esox lucius</name>
    <name type="common">Northern pike</name>
    <dbReference type="NCBI Taxonomy" id="8010"/>
    <lineage>
        <taxon>Eukaryota</taxon>
        <taxon>Metazoa</taxon>
        <taxon>Chordata</taxon>
        <taxon>Craniata</taxon>
        <taxon>Vertebrata</taxon>
        <taxon>Euteleostomi</taxon>
        <taxon>Actinopterygii</taxon>
        <taxon>Neopterygii</taxon>
        <taxon>Teleostei</taxon>
        <taxon>Protacanthopterygii</taxon>
        <taxon>Esociformes</taxon>
        <taxon>Esocidae</taxon>
        <taxon>Esox</taxon>
    </lineage>
</organism>
<dbReference type="PIRSF" id="PIRSF000927">
    <property type="entry name" value="Tyr-Ptase_nr3"/>
    <property type="match status" value="1"/>
</dbReference>
<reference evidence="15 16" key="1">
    <citation type="submission" date="2020-02" db="EMBL/GenBank/DDBJ databases">
        <title>Esox lucius (northern pike) genome, fEsoLuc1, primary haplotype.</title>
        <authorList>
            <person name="Myers G."/>
            <person name="Karagic N."/>
            <person name="Meyer A."/>
            <person name="Pippel M."/>
            <person name="Reichard M."/>
            <person name="Winkler S."/>
            <person name="Tracey A."/>
            <person name="Sims Y."/>
            <person name="Howe K."/>
            <person name="Rhie A."/>
            <person name="Formenti G."/>
            <person name="Durbin R."/>
            <person name="Fedrigo O."/>
            <person name="Jarvis E.D."/>
        </authorList>
    </citation>
    <scope>NUCLEOTIDE SEQUENCE [LARGE SCALE GENOMIC DNA]</scope>
</reference>
<sequence length="965" mass="109566">MTARFRLPAGRSYNVRASELARDRQHTEVVCNILLLDNTVQAFKVNKQHLGQVLLDVVFKHLELTERDYFGLHLADDSSDNPRWLDPNKPIRKQLKRGSPHNLSFRVKFFVTDPNKLQEEYTRYQYFLQLKQDILTGRLPCPHNTAALLASYAVQSELGDYSDTEHVPGYLSEFCFIPNPPQCFDKEVTKHHQQHSGLSPAQAEFNYLNTARTLELYGVELHYARDQSHTEILIGVMSSGIVVYKNRVRINCFPWLKIVKISFKCKQFFVQLRREVNETRETLLGFNMVNYRACKNLWKTCVEHHTFFRLDRPVPPQKNFFAHYFTLGSKFRYCGRTEVQSVQYGKEKGIKDRVFARSPSKPLARKLMGGTDWEAVSRNSLSDERLETQSLPTRSPPGTPNHRNPFIQEGSRTRPSSVGHLVDHVIHASPSLPVFSNHKSASSTQANSISLDSTPSPEVVEGPPPALPPKQSRKNLSQIIQAHSQQSLLDNHVNEMYDVPVATDKTTLNGVVPHDNLVLIKMRPDDNGRFGFNVKGGADQKMPVIVSRVAPGTSADLCVPRLNEGDQVVMFIKASCDSHSGELILLVRPNAIYDVVEEKQDTEPDFQYIPEKCPQDPSQRDQGAWRESMVTLKEGLLSGALLAQFDQLYRKRPGMTMLCAKLPQNISKNRYRDISPYDATRVILKSTDDYINANYINMEIPASSLINRYIACQGPLPNTCPDFWQMTWEQGSSTVVMLTTQVERGRVKCHQYWPNPDSTSTYGHFQVTCLTEESNSAFLVREMTLTHLVSEEVRELTQIQYVAWPDHGVPDDSTDFLDFVNLVRSKRASKDEPVVVHCSAGIGRTGVLITMETALCLMECSQPVYPLDIVRTMRDQRAMMIQTPSQYKFVCEAILRVYEEDLVKPLKSTLYSLEEPEEVVEVENGQEEVEEEDDDDDDEEEEDVSISISASVTSETSATSDCPEP</sequence>
<dbReference type="EC" id="3.1.3.48" evidence="7"/>
<dbReference type="PROSITE" id="PS50106">
    <property type="entry name" value="PDZ"/>
    <property type="match status" value="1"/>
</dbReference>
<dbReference type="InterPro" id="IPR019748">
    <property type="entry name" value="FERM_central"/>
</dbReference>
<dbReference type="PANTHER" id="PTHR45706:SF7">
    <property type="entry name" value="TYROSINE-PROTEIN PHOSPHATASE NON-RECEPTOR TYPE 4"/>
    <property type="match status" value="1"/>
</dbReference>
<proteinExistence type="inferred from homology"/>
<dbReference type="Pfam" id="PF00595">
    <property type="entry name" value="PDZ"/>
    <property type="match status" value="1"/>
</dbReference>
<dbReference type="InterPro" id="IPR000387">
    <property type="entry name" value="Tyr_Pase_dom"/>
</dbReference>
<accession>A0AAY5KXV5</accession>
<protein>
    <recommendedName>
        <fullName evidence="7">Tyrosine-protein phosphatase</fullName>
        <ecNumber evidence="7">3.1.3.48</ecNumber>
    </recommendedName>
</protein>
<dbReference type="SUPFAM" id="SSF54236">
    <property type="entry name" value="Ubiquitin-like"/>
    <property type="match status" value="1"/>
</dbReference>
<feature type="domain" description="FERM" evidence="13">
    <location>
        <begin position="29"/>
        <end position="312"/>
    </location>
</feature>
<dbReference type="PROSITE" id="PS00660">
    <property type="entry name" value="FERM_1"/>
    <property type="match status" value="1"/>
</dbReference>
<dbReference type="CDD" id="cd17194">
    <property type="entry name" value="FERM_F1_PTPN4"/>
    <property type="match status" value="1"/>
</dbReference>
<evidence type="ECO:0000256" key="3">
    <source>
        <dbReference type="ARBA" id="ARBA00022490"/>
    </source>
</evidence>
<dbReference type="InterPro" id="IPR016130">
    <property type="entry name" value="Tyr_Pase_AS"/>
</dbReference>
<name>A0AAY5KXV5_ESOLU</name>
<dbReference type="CDD" id="cd13189">
    <property type="entry name" value="FERM_C_PTPN4_PTPN3_like"/>
    <property type="match status" value="1"/>
</dbReference>
<evidence type="ECO:0000256" key="8">
    <source>
        <dbReference type="PIRSR" id="PIRSR000927-1"/>
    </source>
</evidence>
<dbReference type="InterPro" id="IPR000242">
    <property type="entry name" value="PTP_cat"/>
</dbReference>
<dbReference type="FunFam" id="1.20.80.10:FF:000003">
    <property type="entry name" value="Tyrosine-protein phosphatase non-receptor type 4"/>
    <property type="match status" value="1"/>
</dbReference>
<dbReference type="FunFam" id="3.90.190.10:FF:000023">
    <property type="entry name" value="Tyrosine-protein phosphatase non-receptor type"/>
    <property type="match status" value="1"/>
</dbReference>
<dbReference type="CDD" id="cd14473">
    <property type="entry name" value="FERM_B-lobe"/>
    <property type="match status" value="1"/>
</dbReference>
<feature type="compositionally biased region" description="Polar residues" evidence="10">
    <location>
        <begin position="437"/>
        <end position="456"/>
    </location>
</feature>
<reference evidence="15" key="2">
    <citation type="submission" date="2025-08" db="UniProtKB">
        <authorList>
            <consortium name="Ensembl"/>
        </authorList>
    </citation>
    <scope>IDENTIFICATION</scope>
</reference>
<feature type="active site" description="Phosphocysteine intermediate" evidence="8">
    <location>
        <position position="838"/>
    </location>
</feature>
<dbReference type="GO" id="GO:0004725">
    <property type="term" value="F:protein tyrosine phosphatase activity"/>
    <property type="evidence" value="ECO:0007669"/>
    <property type="project" value="UniProtKB-EC"/>
</dbReference>
<dbReference type="GO" id="GO:0008092">
    <property type="term" value="F:cytoskeletal protein binding"/>
    <property type="evidence" value="ECO:0007669"/>
    <property type="project" value="InterPro"/>
</dbReference>
<evidence type="ECO:0000256" key="2">
    <source>
        <dbReference type="ARBA" id="ARBA00009649"/>
    </source>
</evidence>
<evidence type="ECO:0000256" key="6">
    <source>
        <dbReference type="ARBA" id="ARBA00023212"/>
    </source>
</evidence>
<dbReference type="InterPro" id="IPR029071">
    <property type="entry name" value="Ubiquitin-like_domsf"/>
</dbReference>
<feature type="domain" description="PDZ" evidence="14">
    <location>
        <begin position="519"/>
        <end position="569"/>
    </location>
</feature>
<dbReference type="PROSITE" id="PS50055">
    <property type="entry name" value="TYR_PHOSPHATASE_PTP"/>
    <property type="match status" value="1"/>
</dbReference>
<dbReference type="InterPro" id="IPR018980">
    <property type="entry name" value="FERM_PH-like_C"/>
</dbReference>
<comment type="similarity">
    <text evidence="2 7">Belongs to the protein-tyrosine phosphatase family. Non-receptor class subfamily.</text>
</comment>
<dbReference type="SUPFAM" id="SSF50156">
    <property type="entry name" value="PDZ domain-like"/>
    <property type="match status" value="1"/>
</dbReference>
<evidence type="ECO:0000256" key="9">
    <source>
        <dbReference type="PIRSR" id="PIRSR000927-2"/>
    </source>
</evidence>
<evidence type="ECO:0000256" key="7">
    <source>
        <dbReference type="PIRNR" id="PIRNR000927"/>
    </source>
</evidence>
<evidence type="ECO:0000256" key="1">
    <source>
        <dbReference type="ARBA" id="ARBA00004245"/>
    </source>
</evidence>
<feature type="region of interest" description="Disordered" evidence="10">
    <location>
        <begin position="432"/>
        <end position="472"/>
    </location>
</feature>
<dbReference type="SMART" id="SM00194">
    <property type="entry name" value="PTPc"/>
    <property type="match status" value="1"/>
</dbReference>
<keyword evidence="4 7" id="KW-0378">Hydrolase</keyword>
<dbReference type="Pfam" id="PF09379">
    <property type="entry name" value="FERM_N"/>
    <property type="match status" value="1"/>
</dbReference>
<dbReference type="PROSITE" id="PS50057">
    <property type="entry name" value="FERM_3"/>
    <property type="match status" value="1"/>
</dbReference>
<dbReference type="Gene3D" id="2.30.29.30">
    <property type="entry name" value="Pleckstrin-homology domain (PH domain)/Phosphotyrosine-binding domain (PTB)"/>
    <property type="match status" value="1"/>
</dbReference>
<dbReference type="InterPro" id="IPR000299">
    <property type="entry name" value="FERM_domain"/>
</dbReference>
<feature type="binding site" evidence="9">
    <location>
        <position position="806"/>
    </location>
    <ligand>
        <name>substrate</name>
    </ligand>
</feature>
<feature type="compositionally biased region" description="Acidic residues" evidence="10">
    <location>
        <begin position="914"/>
        <end position="944"/>
    </location>
</feature>
<dbReference type="InterPro" id="IPR001478">
    <property type="entry name" value="PDZ"/>
</dbReference>
<dbReference type="Gene3D" id="1.20.80.10">
    <property type="match status" value="1"/>
</dbReference>
<evidence type="ECO:0000313" key="16">
    <source>
        <dbReference type="Proteomes" id="UP000265140"/>
    </source>
</evidence>